<feature type="region of interest" description="Disordered" evidence="1">
    <location>
        <begin position="51"/>
        <end position="70"/>
    </location>
</feature>
<dbReference type="EMBL" id="ML977330">
    <property type="protein sequence ID" value="KAF2112568.1"/>
    <property type="molecule type" value="Genomic_DNA"/>
</dbReference>
<keyword evidence="2" id="KW-0472">Membrane</keyword>
<dbReference type="Proteomes" id="UP000799770">
    <property type="component" value="Unassembled WGS sequence"/>
</dbReference>
<accession>A0A6A5Z2E2</accession>
<proteinExistence type="predicted"/>
<keyword evidence="4" id="KW-1185">Reference proteome</keyword>
<organism evidence="3 4">
    <name type="scientific">Lophiotrema nucula</name>
    <dbReference type="NCBI Taxonomy" id="690887"/>
    <lineage>
        <taxon>Eukaryota</taxon>
        <taxon>Fungi</taxon>
        <taxon>Dikarya</taxon>
        <taxon>Ascomycota</taxon>
        <taxon>Pezizomycotina</taxon>
        <taxon>Dothideomycetes</taxon>
        <taxon>Pleosporomycetidae</taxon>
        <taxon>Pleosporales</taxon>
        <taxon>Lophiotremataceae</taxon>
        <taxon>Lophiotrema</taxon>
    </lineage>
</organism>
<reference evidence="3" key="1">
    <citation type="journal article" date="2020" name="Stud. Mycol.">
        <title>101 Dothideomycetes genomes: a test case for predicting lifestyles and emergence of pathogens.</title>
        <authorList>
            <person name="Haridas S."/>
            <person name="Albert R."/>
            <person name="Binder M."/>
            <person name="Bloem J."/>
            <person name="Labutti K."/>
            <person name="Salamov A."/>
            <person name="Andreopoulos B."/>
            <person name="Baker S."/>
            <person name="Barry K."/>
            <person name="Bills G."/>
            <person name="Bluhm B."/>
            <person name="Cannon C."/>
            <person name="Castanera R."/>
            <person name="Culley D."/>
            <person name="Daum C."/>
            <person name="Ezra D."/>
            <person name="Gonzalez J."/>
            <person name="Henrissat B."/>
            <person name="Kuo A."/>
            <person name="Liang C."/>
            <person name="Lipzen A."/>
            <person name="Lutzoni F."/>
            <person name="Magnuson J."/>
            <person name="Mondo S."/>
            <person name="Nolan M."/>
            <person name="Ohm R."/>
            <person name="Pangilinan J."/>
            <person name="Park H.-J."/>
            <person name="Ramirez L."/>
            <person name="Alfaro M."/>
            <person name="Sun H."/>
            <person name="Tritt A."/>
            <person name="Yoshinaga Y."/>
            <person name="Zwiers L.-H."/>
            <person name="Turgeon B."/>
            <person name="Goodwin S."/>
            <person name="Spatafora J."/>
            <person name="Crous P."/>
            <person name="Grigoriev I."/>
        </authorList>
    </citation>
    <scope>NUCLEOTIDE SEQUENCE</scope>
    <source>
        <strain evidence="3">CBS 627.86</strain>
    </source>
</reference>
<protein>
    <submittedName>
        <fullName evidence="3">Uncharacterized protein</fullName>
    </submittedName>
</protein>
<evidence type="ECO:0000256" key="1">
    <source>
        <dbReference type="SAM" id="MobiDB-lite"/>
    </source>
</evidence>
<name>A0A6A5Z2E2_9PLEO</name>
<feature type="transmembrane region" description="Helical" evidence="2">
    <location>
        <begin position="130"/>
        <end position="155"/>
    </location>
</feature>
<keyword evidence="2" id="KW-1133">Transmembrane helix</keyword>
<evidence type="ECO:0000256" key="2">
    <source>
        <dbReference type="SAM" id="Phobius"/>
    </source>
</evidence>
<keyword evidence="2" id="KW-0812">Transmembrane</keyword>
<sequence>MYSQFARQHLEYRLFQRFQASRADTQELVRSYAVEDKDEGKAVGQVESRIENTASIPPASHENATTNTCPEDHAHWKETLKTSQDYDNGKPSTPLPPYDASGDAVIDFSDFDANLQSQKQRSRQTTRYEWTMRLLSALFWTFTIWRMFLIFRALVSVYR</sequence>
<evidence type="ECO:0000313" key="3">
    <source>
        <dbReference type="EMBL" id="KAF2112568.1"/>
    </source>
</evidence>
<evidence type="ECO:0000313" key="4">
    <source>
        <dbReference type="Proteomes" id="UP000799770"/>
    </source>
</evidence>
<dbReference type="AlphaFoldDB" id="A0A6A5Z2E2"/>
<gene>
    <name evidence="3" type="ORF">BDV96DRAFT_648824</name>
</gene>